<dbReference type="InterPro" id="IPR050400">
    <property type="entry name" value="Bact_Cytoskel_RodZ"/>
</dbReference>
<reference evidence="6" key="2">
    <citation type="submission" date="2016-10" db="EMBL/GenBank/DDBJ databases">
        <authorList>
            <person name="Varghese N."/>
            <person name="Submissions S."/>
        </authorList>
    </citation>
    <scope>NUCLEOTIDE SEQUENCE [LARGE SCALE GENOMIC DNA]</scope>
    <source>
        <strain evidence="6">DSM 1551</strain>
    </source>
</reference>
<dbReference type="GO" id="GO:0003677">
    <property type="term" value="F:DNA binding"/>
    <property type="evidence" value="ECO:0007669"/>
    <property type="project" value="InterPro"/>
</dbReference>
<dbReference type="PANTHER" id="PTHR34475">
    <property type="match status" value="1"/>
</dbReference>
<dbReference type="Gene3D" id="1.10.260.40">
    <property type="entry name" value="lambda repressor-like DNA-binding domains"/>
    <property type="match status" value="1"/>
</dbReference>
<keyword evidence="6" id="KW-1185">Reference proteome</keyword>
<accession>A0A1I0FGR6</accession>
<proteinExistence type="predicted"/>
<dbReference type="GeneID" id="78288615"/>
<keyword evidence="2" id="KW-1133">Transmembrane helix</keyword>
<dbReference type="CDD" id="cd00093">
    <property type="entry name" value="HTH_XRE"/>
    <property type="match status" value="1"/>
</dbReference>
<dbReference type="Proteomes" id="UP000490821">
    <property type="component" value="Unassembled WGS sequence"/>
</dbReference>
<dbReference type="Pfam" id="PF13413">
    <property type="entry name" value="HTH_25"/>
    <property type="match status" value="1"/>
</dbReference>
<dbReference type="SMART" id="SM00530">
    <property type="entry name" value="HTH_XRE"/>
    <property type="match status" value="1"/>
</dbReference>
<dbReference type="OrthoDB" id="9797543at2"/>
<gene>
    <name evidence="4" type="ORF">IMSAGC017_00204</name>
    <name evidence="5" type="ORF">SAMN04489758_11918</name>
</gene>
<dbReference type="RefSeq" id="WP_092354283.1">
    <property type="nucleotide sequence ID" value="NZ_BLMI01000028.1"/>
</dbReference>
<evidence type="ECO:0000259" key="3">
    <source>
        <dbReference type="PROSITE" id="PS50943"/>
    </source>
</evidence>
<dbReference type="InterPro" id="IPR010982">
    <property type="entry name" value="Lambda_DNA-bd_dom_sf"/>
</dbReference>
<feature type="transmembrane region" description="Helical" evidence="2">
    <location>
        <begin position="138"/>
        <end position="159"/>
    </location>
</feature>
<keyword evidence="2" id="KW-0472">Membrane</keyword>
<name>A0A1I0FGR6_9FIRM</name>
<dbReference type="EMBL" id="FOIN01000019">
    <property type="protein sequence ID" value="SET57303.1"/>
    <property type="molecule type" value="Genomic_DNA"/>
</dbReference>
<evidence type="ECO:0000256" key="1">
    <source>
        <dbReference type="SAM" id="MobiDB-lite"/>
    </source>
</evidence>
<feature type="domain" description="HTH cro/C1-type" evidence="3">
    <location>
        <begin position="8"/>
        <end position="69"/>
    </location>
</feature>
<organism evidence="5 6">
    <name type="scientific">Thomasclavelia cocleata</name>
    <dbReference type="NCBI Taxonomy" id="69824"/>
    <lineage>
        <taxon>Bacteria</taxon>
        <taxon>Bacillati</taxon>
        <taxon>Bacillota</taxon>
        <taxon>Erysipelotrichia</taxon>
        <taxon>Erysipelotrichales</taxon>
        <taxon>Coprobacillaceae</taxon>
        <taxon>Thomasclavelia</taxon>
    </lineage>
</organism>
<evidence type="ECO:0000313" key="7">
    <source>
        <dbReference type="Proteomes" id="UP000490821"/>
    </source>
</evidence>
<dbReference type="PROSITE" id="PS50943">
    <property type="entry name" value="HTH_CROC1"/>
    <property type="match status" value="1"/>
</dbReference>
<evidence type="ECO:0000313" key="4">
    <source>
        <dbReference type="EMBL" id="GFI40173.1"/>
    </source>
</evidence>
<protein>
    <submittedName>
        <fullName evidence="5">Helix-turn-helix domain-containing protein</fullName>
    </submittedName>
</protein>
<feature type="compositionally biased region" description="Basic and acidic residues" evidence="1">
    <location>
        <begin position="182"/>
        <end position="218"/>
    </location>
</feature>
<evidence type="ECO:0000313" key="6">
    <source>
        <dbReference type="Proteomes" id="UP000198558"/>
    </source>
</evidence>
<keyword evidence="2" id="KW-0812">Transmembrane</keyword>
<dbReference type="AlphaFoldDB" id="A0A1I0FGR6"/>
<sequence length="337" mass="38511">MGNISEHVKREREARGITLEELAKGTFISVAVLRDIESGAFDKYKGDELYLKMYLRKIAKYLGLEEKELDAEFEALTQEIQLEEIGRGKKNKRVVEENKKNVTISGKVSDTFKDLKNTKPKKPISNKRVYEDRYLMRYFKYALVVLVCVAIIFVVWYSIVASKTPSDGKDFNDNKTPTVEGNNDKGVQDTDDNNDKKDDDKDKKDNDNDKKDDGETNKAVEITKNGSLNYSFKLKPGQETFKFKVEFVGRSWCRLNVNGAEYEGFKSGIYNDANKSNSLDAAPETVELEFNAGDFQNLELTFGYFMGHRFYINDTLLEVDPSEYSGGRKTLEITQVK</sequence>
<reference evidence="5" key="1">
    <citation type="submission" date="2016-10" db="EMBL/GenBank/DDBJ databases">
        <authorList>
            <person name="de Groot N.N."/>
        </authorList>
    </citation>
    <scope>NUCLEOTIDE SEQUENCE [LARGE SCALE GENOMIC DNA]</scope>
    <source>
        <strain evidence="5">DSM 1551</strain>
    </source>
</reference>
<reference evidence="4 7" key="3">
    <citation type="journal article" date="2020" name="Microbiome">
        <title>Single-cell genomics of uncultured bacteria reveals dietary fiber responders in the mouse gut microbiota.</title>
        <authorList>
            <person name="Chijiiwa R."/>
            <person name="Hosokawa M."/>
            <person name="Kogawa M."/>
            <person name="Nishikawa Y."/>
            <person name="Ide K."/>
            <person name="Sakanashi C."/>
            <person name="Takahashi K."/>
            <person name="Takeyama H."/>
        </authorList>
    </citation>
    <scope>NUCLEOTIDE SEQUENCE [LARGE SCALE GENOMIC DNA]</scope>
    <source>
        <strain evidence="4">IMSAGC_017</strain>
    </source>
</reference>
<evidence type="ECO:0000256" key="2">
    <source>
        <dbReference type="SAM" id="Phobius"/>
    </source>
</evidence>
<evidence type="ECO:0000313" key="5">
    <source>
        <dbReference type="EMBL" id="SET57303.1"/>
    </source>
</evidence>
<dbReference type="SUPFAM" id="SSF47413">
    <property type="entry name" value="lambda repressor-like DNA-binding domains"/>
    <property type="match status" value="1"/>
</dbReference>
<dbReference type="Proteomes" id="UP000198558">
    <property type="component" value="Unassembled WGS sequence"/>
</dbReference>
<dbReference type="EMBL" id="BLMI01000028">
    <property type="protein sequence ID" value="GFI40173.1"/>
    <property type="molecule type" value="Genomic_DNA"/>
</dbReference>
<dbReference type="PANTHER" id="PTHR34475:SF1">
    <property type="entry name" value="CYTOSKELETON PROTEIN RODZ"/>
    <property type="match status" value="1"/>
</dbReference>
<feature type="region of interest" description="Disordered" evidence="1">
    <location>
        <begin position="167"/>
        <end position="218"/>
    </location>
</feature>
<dbReference type="InterPro" id="IPR001387">
    <property type="entry name" value="Cro/C1-type_HTH"/>
</dbReference>